<evidence type="ECO:0000313" key="2">
    <source>
        <dbReference type="Proteomes" id="UP000008633"/>
    </source>
</evidence>
<reference evidence="1 2" key="1">
    <citation type="journal article" date="2011" name="Stand. Genomic Sci.">
        <title>Complete genome sequence of Nitratifractor salsuginis type strain (E9I37-1).</title>
        <authorList>
            <person name="Anderson I."/>
            <person name="Sikorski J."/>
            <person name="Zeytun A."/>
            <person name="Nolan M."/>
            <person name="Lapidus A."/>
            <person name="Lucas S."/>
            <person name="Hammon N."/>
            <person name="Deshpande S."/>
            <person name="Cheng J.F."/>
            <person name="Tapia R."/>
            <person name="Han C."/>
            <person name="Goodwin L."/>
            <person name="Pitluck S."/>
            <person name="Liolios K."/>
            <person name="Pagani I."/>
            <person name="Ivanova N."/>
            <person name="Huntemann M."/>
            <person name="Mavromatis K."/>
            <person name="Ovchinikova G."/>
            <person name="Pati A."/>
            <person name="Chen A."/>
            <person name="Palaniappan K."/>
            <person name="Land M."/>
            <person name="Hauser L."/>
            <person name="Brambilla E.M."/>
            <person name="Ngatchou-Djao O.D."/>
            <person name="Rohde M."/>
            <person name="Tindall B.J."/>
            <person name="Goker M."/>
            <person name="Detter J.C."/>
            <person name="Woyke T."/>
            <person name="Bristow J."/>
            <person name="Eisen J.A."/>
            <person name="Markowitz V."/>
            <person name="Hugenholtz P."/>
            <person name="Klenk H.P."/>
            <person name="Kyrpides N.C."/>
        </authorList>
    </citation>
    <scope>NUCLEOTIDE SEQUENCE [LARGE SCALE GENOMIC DNA]</scope>
    <source>
        <strain evidence="2">DSM 16511 / JCM 12458 / E9I37-1</strain>
    </source>
</reference>
<dbReference type="HOGENOM" id="CLU_2753800_0_0_7"/>
<accession>E6X313</accession>
<reference evidence="2" key="2">
    <citation type="submission" date="2011-01" db="EMBL/GenBank/DDBJ databases">
        <title>The complete genome of Nitratifractor salsuginis DSM 16511.</title>
        <authorList>
            <consortium name="US DOE Joint Genome Institute (JGI-PGF)"/>
            <person name="Lucas S."/>
            <person name="Copeland A."/>
            <person name="Lapidus A."/>
            <person name="Bruce D."/>
            <person name="Goodwin L."/>
            <person name="Pitluck S."/>
            <person name="Kyrpides N."/>
            <person name="Mavromatis K."/>
            <person name="Ivanova N."/>
            <person name="Mikhailova N."/>
            <person name="Zeytun A."/>
            <person name="Detter J.C."/>
            <person name="Tapia R."/>
            <person name="Han C."/>
            <person name="Land M."/>
            <person name="Hauser L."/>
            <person name="Markowitz V."/>
            <person name="Cheng J.-F."/>
            <person name="Hugenholtz P."/>
            <person name="Woyke T."/>
            <person name="Wu D."/>
            <person name="Tindall B."/>
            <person name="Schuetze A."/>
            <person name="Brambilla E."/>
            <person name="Klenk H.-P."/>
            <person name="Eisen J.A."/>
        </authorList>
    </citation>
    <scope>NUCLEOTIDE SEQUENCE [LARGE SCALE GENOMIC DNA]</scope>
    <source>
        <strain evidence="2">DSM 16511 / JCM 12458 / E9I37-1</strain>
    </source>
</reference>
<dbReference type="Proteomes" id="UP000008633">
    <property type="component" value="Chromosome"/>
</dbReference>
<organism evidence="1 2">
    <name type="scientific">Nitratifractor salsuginis (strain DSM 16511 / JCM 12458 / E9I37-1)</name>
    <dbReference type="NCBI Taxonomy" id="749222"/>
    <lineage>
        <taxon>Bacteria</taxon>
        <taxon>Pseudomonadati</taxon>
        <taxon>Campylobacterota</taxon>
        <taxon>Epsilonproteobacteria</taxon>
        <taxon>Campylobacterales</taxon>
        <taxon>Sulfurovaceae</taxon>
        <taxon>Nitratifractor</taxon>
    </lineage>
</organism>
<name>E6X313_NITSE</name>
<protein>
    <submittedName>
        <fullName evidence="1">Uncharacterized protein</fullName>
    </submittedName>
</protein>
<dbReference type="STRING" id="749222.Nitsa_0897"/>
<evidence type="ECO:0000313" key="1">
    <source>
        <dbReference type="EMBL" id="ADV46157.1"/>
    </source>
</evidence>
<keyword evidence="2" id="KW-1185">Reference proteome</keyword>
<gene>
    <name evidence="1" type="ordered locus">Nitsa_0897</name>
</gene>
<proteinExistence type="predicted"/>
<sequence>MERFENTDFPLIDLNKIITKFCGISGCEKSFLPQIMAEGRKIGIRKVMAHGDELKAIVIKALQQQKPAAK</sequence>
<dbReference type="AlphaFoldDB" id="E6X313"/>
<dbReference type="EMBL" id="CP002452">
    <property type="protein sequence ID" value="ADV46157.1"/>
    <property type="molecule type" value="Genomic_DNA"/>
</dbReference>
<dbReference type="KEGG" id="nsa:Nitsa_0897"/>